<dbReference type="RefSeq" id="WP_031579984.1">
    <property type="nucleotide sequence ID" value="NZ_FOXF01000055.1"/>
</dbReference>
<feature type="domain" description="Flavin reductase like" evidence="4">
    <location>
        <begin position="13"/>
        <end position="159"/>
    </location>
</feature>
<name>A0A662ZMR2_9GAMM</name>
<dbReference type="Proteomes" id="UP000243745">
    <property type="component" value="Unassembled WGS sequence"/>
</dbReference>
<comment type="cofactor">
    <cofactor evidence="1">
        <name>FMN</name>
        <dbReference type="ChEBI" id="CHEBI:58210"/>
    </cofactor>
</comment>
<dbReference type="GO" id="GO:0010181">
    <property type="term" value="F:FMN binding"/>
    <property type="evidence" value="ECO:0007669"/>
    <property type="project" value="InterPro"/>
</dbReference>
<keyword evidence="6" id="KW-1185">Reference proteome</keyword>
<dbReference type="Gene3D" id="2.30.110.10">
    <property type="entry name" value="Electron Transport, Fmn-binding Protein, Chain A"/>
    <property type="match status" value="1"/>
</dbReference>
<dbReference type="InterPro" id="IPR002563">
    <property type="entry name" value="Flavin_Rdtase-like_dom"/>
</dbReference>
<comment type="similarity">
    <text evidence="3">Belongs to the flavoredoxin family.</text>
</comment>
<dbReference type="InterPro" id="IPR052174">
    <property type="entry name" value="Flavoredoxin"/>
</dbReference>
<dbReference type="InterPro" id="IPR012349">
    <property type="entry name" value="Split_barrel_FMN-bd"/>
</dbReference>
<accession>A0A662ZMR2</accession>
<dbReference type="OrthoDB" id="9792436at2"/>
<evidence type="ECO:0000313" key="6">
    <source>
        <dbReference type="Proteomes" id="UP000243745"/>
    </source>
</evidence>
<dbReference type="SUPFAM" id="SSF50475">
    <property type="entry name" value="FMN-binding split barrel"/>
    <property type="match status" value="1"/>
</dbReference>
<evidence type="ECO:0000256" key="1">
    <source>
        <dbReference type="ARBA" id="ARBA00001917"/>
    </source>
</evidence>
<organism evidence="5 6">
    <name type="scientific">Ruminobacter amylophilus</name>
    <dbReference type="NCBI Taxonomy" id="867"/>
    <lineage>
        <taxon>Bacteria</taxon>
        <taxon>Pseudomonadati</taxon>
        <taxon>Pseudomonadota</taxon>
        <taxon>Gammaproteobacteria</taxon>
        <taxon>Aeromonadales</taxon>
        <taxon>Succinivibrionaceae</taxon>
        <taxon>Ruminobacter</taxon>
    </lineage>
</organism>
<protein>
    <submittedName>
        <fullName evidence="5">NADH-FMN oxidoreductase RutF, flavin reductase (DIM6/NTAB) family</fullName>
    </submittedName>
</protein>
<reference evidence="5 6" key="1">
    <citation type="submission" date="2016-10" db="EMBL/GenBank/DDBJ databases">
        <authorList>
            <person name="Varghese N."/>
            <person name="Submissions S."/>
        </authorList>
    </citation>
    <scope>NUCLEOTIDE SEQUENCE [LARGE SCALE GENOMIC DNA]</scope>
    <source>
        <strain evidence="5 6">DSM 1361</strain>
    </source>
</reference>
<evidence type="ECO:0000256" key="3">
    <source>
        <dbReference type="ARBA" id="ARBA00038054"/>
    </source>
</evidence>
<proteinExistence type="inferred from homology"/>
<evidence type="ECO:0000256" key="2">
    <source>
        <dbReference type="ARBA" id="ARBA00022630"/>
    </source>
</evidence>
<sequence length="182" mass="19918">MYKKINVRAANRLLCGGQIINISSVSSDGIHDVMTAAWNCPFDADQVLVVLDRGHTTTANILANGKFVISIPSEKDIEIINKVGSVHGRDVGDKFVWAGVKPDSSPVLNLQVLPDALAYIECELTEKEVFEKTGVCIGKAVNIYVKDGLWNDEGSHFAEGMKLTLSYVHEGLYRINGREVSI</sequence>
<dbReference type="SMART" id="SM00903">
    <property type="entry name" value="Flavin_Reduct"/>
    <property type="match status" value="1"/>
</dbReference>
<dbReference type="PANTHER" id="PTHR43567:SF1">
    <property type="entry name" value="FLAVOREDOXIN"/>
    <property type="match status" value="1"/>
</dbReference>
<keyword evidence="2" id="KW-0285">Flavoprotein</keyword>
<gene>
    <name evidence="5" type="ORF">SAMN02910344_02051</name>
</gene>
<evidence type="ECO:0000259" key="4">
    <source>
        <dbReference type="SMART" id="SM00903"/>
    </source>
</evidence>
<dbReference type="PANTHER" id="PTHR43567">
    <property type="entry name" value="FLAVOREDOXIN-RELATED-RELATED"/>
    <property type="match status" value="1"/>
</dbReference>
<dbReference type="AlphaFoldDB" id="A0A662ZMR2"/>
<dbReference type="EMBL" id="FOXF01000055">
    <property type="protein sequence ID" value="SFP68258.1"/>
    <property type="molecule type" value="Genomic_DNA"/>
</dbReference>
<dbReference type="Pfam" id="PF01613">
    <property type="entry name" value="Flavin_Reduct"/>
    <property type="match status" value="1"/>
</dbReference>
<evidence type="ECO:0000313" key="5">
    <source>
        <dbReference type="EMBL" id="SFP68258.1"/>
    </source>
</evidence>
<dbReference type="GO" id="GO:0016646">
    <property type="term" value="F:oxidoreductase activity, acting on the CH-NH group of donors, NAD or NADP as acceptor"/>
    <property type="evidence" value="ECO:0007669"/>
    <property type="project" value="UniProtKB-ARBA"/>
</dbReference>